<keyword evidence="1" id="KW-1133">Transmembrane helix</keyword>
<evidence type="ECO:0000313" key="2">
    <source>
        <dbReference type="EMBL" id="VVO84017.1"/>
    </source>
</evidence>
<evidence type="ECO:0000313" key="3">
    <source>
        <dbReference type="Proteomes" id="UP000325779"/>
    </source>
</evidence>
<keyword evidence="1" id="KW-0472">Membrane</keyword>
<dbReference type="AlphaFoldDB" id="A0ABD7VF60"/>
<dbReference type="EMBL" id="CABVIJ010000007">
    <property type="protein sequence ID" value="VVO84017.1"/>
    <property type="molecule type" value="Genomic_DNA"/>
</dbReference>
<evidence type="ECO:0000256" key="1">
    <source>
        <dbReference type="SAM" id="Phobius"/>
    </source>
</evidence>
<proteinExistence type="predicted"/>
<organism evidence="2 3">
    <name type="scientific">Pseudomonas fluorescens</name>
    <dbReference type="NCBI Taxonomy" id="294"/>
    <lineage>
        <taxon>Bacteria</taxon>
        <taxon>Pseudomonadati</taxon>
        <taxon>Pseudomonadota</taxon>
        <taxon>Gammaproteobacteria</taxon>
        <taxon>Pseudomonadales</taxon>
        <taxon>Pseudomonadaceae</taxon>
        <taxon>Pseudomonas</taxon>
    </lineage>
</organism>
<keyword evidence="1" id="KW-0812">Transmembrane</keyword>
<reference evidence="2 3" key="1">
    <citation type="submission" date="2019-09" db="EMBL/GenBank/DDBJ databases">
        <authorList>
            <person name="Chandra G."/>
            <person name="Truman W A."/>
        </authorList>
    </citation>
    <scope>NUCLEOTIDE SEQUENCE [LARGE SCALE GENOMIC DNA]</scope>
    <source>
        <strain evidence="2">PS732</strain>
    </source>
</reference>
<feature type="transmembrane region" description="Helical" evidence="1">
    <location>
        <begin position="71"/>
        <end position="92"/>
    </location>
</feature>
<feature type="transmembrane region" description="Helical" evidence="1">
    <location>
        <begin position="150"/>
        <end position="167"/>
    </location>
</feature>
<name>A0ABD7VF60_PSEFL</name>
<accession>A0ABD7VF60</accession>
<dbReference type="Proteomes" id="UP000325779">
    <property type="component" value="Unassembled WGS sequence"/>
</dbReference>
<gene>
    <name evidence="2" type="ORF">PS732_01995</name>
</gene>
<comment type="caution">
    <text evidence="2">The sequence shown here is derived from an EMBL/GenBank/DDBJ whole genome shotgun (WGS) entry which is preliminary data.</text>
</comment>
<sequence>MGRFRFCLRMNALDKKEIKRQLVEMLEAGRSKTETFRALSGGKVKDRVLAAWIAGRPDPVLIERHSLKIKILVGLMCVQAALTALAALTLGYSFSIGLVLSIMLIAGGIPLLFAWGFYKNSAAAYTVYVLLTLSQMSRLFKGYAEDPVSTAVAVGITLALVFYVAWLKTKLFPDLGFIGAKKIKGQFVFSN</sequence>
<evidence type="ECO:0008006" key="4">
    <source>
        <dbReference type="Google" id="ProtNLM"/>
    </source>
</evidence>
<protein>
    <recommendedName>
        <fullName evidence="4">Permease</fullName>
    </recommendedName>
</protein>
<feature type="transmembrane region" description="Helical" evidence="1">
    <location>
        <begin position="98"/>
        <end position="118"/>
    </location>
</feature>